<evidence type="ECO:0000256" key="2">
    <source>
        <dbReference type="RuleBase" id="RU003719"/>
    </source>
</evidence>
<dbReference type="GO" id="GO:0016618">
    <property type="term" value="F:hydroxypyruvate reductase [NAD(P)H] activity"/>
    <property type="evidence" value="ECO:0007669"/>
    <property type="project" value="UniProtKB-EC"/>
</dbReference>
<evidence type="ECO:0000259" key="3">
    <source>
        <dbReference type="Pfam" id="PF00389"/>
    </source>
</evidence>
<dbReference type="EC" id="1.1.1.81" evidence="5"/>
<name>A0ABM8LLF4_9BURK</name>
<dbReference type="RefSeq" id="WP_180100636.1">
    <property type="nucleotide sequence ID" value="NZ_CADIKR010000009.1"/>
</dbReference>
<keyword evidence="1 2" id="KW-0560">Oxidoreductase</keyword>
<accession>A0ABM8LLF4</accession>
<proteinExistence type="inferred from homology"/>
<dbReference type="PANTHER" id="PTHR10996:SF283">
    <property type="entry name" value="GLYOXYLATE_HYDROXYPYRUVATE REDUCTASE B"/>
    <property type="match status" value="1"/>
</dbReference>
<dbReference type="InterPro" id="IPR050223">
    <property type="entry name" value="D-isomer_2-hydroxyacid_DH"/>
</dbReference>
<evidence type="ECO:0000313" key="6">
    <source>
        <dbReference type="Proteomes" id="UP000507140"/>
    </source>
</evidence>
<evidence type="ECO:0000313" key="5">
    <source>
        <dbReference type="EMBL" id="CAB3920649.1"/>
    </source>
</evidence>
<dbReference type="EMBL" id="CADIKR010000009">
    <property type="protein sequence ID" value="CAB3920649.1"/>
    <property type="molecule type" value="Genomic_DNA"/>
</dbReference>
<dbReference type="InterPro" id="IPR006140">
    <property type="entry name" value="D-isomer_DH_NAD-bd"/>
</dbReference>
<sequence length="336" mass="35639">MKRPANSFSCVLVTARFFDDKAASILRTAGLTVVTGGVAHDAVDAVITEDMHDALSRCSAWIMGMPPVTADLLARYPNLSVMARRGVGYDTIDVAAVQAHRRLLTITPGSNEATVADHAVGLMLAVGRRYFESHRRMQAGEHGVLVGTELSGKTVGLIGLGRIARLVARRLAGFDVRVIAHDPYLPDDVADLEGVQLASLETVLADSDFISLHAPLTDSTRHLIDQDALARMKPNAILINTARGELVDDGALLAALQRGRLGGAGLDVIGSERDASLEAITRELLTLPNVICTQHTGGSSREGLERANMRAAQCVVAALQGQPLPPDAIVVDGRSP</sequence>
<dbReference type="InterPro" id="IPR036291">
    <property type="entry name" value="NAD(P)-bd_dom_sf"/>
</dbReference>
<dbReference type="SUPFAM" id="SSF52283">
    <property type="entry name" value="Formate/glycerate dehydrogenase catalytic domain-like"/>
    <property type="match status" value="1"/>
</dbReference>
<comment type="similarity">
    <text evidence="2">Belongs to the D-isomer specific 2-hydroxyacid dehydrogenase family.</text>
</comment>
<dbReference type="PROSITE" id="PS00671">
    <property type="entry name" value="D_2_HYDROXYACID_DH_3"/>
    <property type="match status" value="1"/>
</dbReference>
<dbReference type="Pfam" id="PF00389">
    <property type="entry name" value="2-Hacid_dh"/>
    <property type="match status" value="1"/>
</dbReference>
<reference evidence="5 6" key="1">
    <citation type="submission" date="2020-04" db="EMBL/GenBank/DDBJ databases">
        <authorList>
            <person name="De Canck E."/>
        </authorList>
    </citation>
    <scope>NUCLEOTIDE SEQUENCE [LARGE SCALE GENOMIC DNA]</scope>
    <source>
        <strain evidence="5 6">LMG 3415</strain>
    </source>
</reference>
<evidence type="ECO:0000259" key="4">
    <source>
        <dbReference type="Pfam" id="PF02826"/>
    </source>
</evidence>
<dbReference type="Proteomes" id="UP000507140">
    <property type="component" value="Unassembled WGS sequence"/>
</dbReference>
<dbReference type="InterPro" id="IPR006139">
    <property type="entry name" value="D-isomer_2_OHA_DH_cat_dom"/>
</dbReference>
<evidence type="ECO:0000256" key="1">
    <source>
        <dbReference type="ARBA" id="ARBA00023002"/>
    </source>
</evidence>
<keyword evidence="6" id="KW-1185">Reference proteome</keyword>
<dbReference type="SUPFAM" id="SSF51735">
    <property type="entry name" value="NAD(P)-binding Rossmann-fold domains"/>
    <property type="match status" value="1"/>
</dbReference>
<protein>
    <submittedName>
        <fullName evidence="5">Glyoxylate/hydroxypyruvate reductase B</fullName>
        <ecNumber evidence="5">1.1.1.81</ecNumber>
    </submittedName>
</protein>
<gene>
    <name evidence="5" type="primary">ghrB_3</name>
    <name evidence="5" type="ORF">LMG3415_05526</name>
</gene>
<comment type="caution">
    <text evidence="5">The sequence shown here is derived from an EMBL/GenBank/DDBJ whole genome shotgun (WGS) entry which is preliminary data.</text>
</comment>
<feature type="domain" description="D-isomer specific 2-hydroxyacid dehydrogenase catalytic" evidence="3">
    <location>
        <begin position="41"/>
        <end position="324"/>
    </location>
</feature>
<dbReference type="Gene3D" id="3.40.50.720">
    <property type="entry name" value="NAD(P)-binding Rossmann-like Domain"/>
    <property type="match status" value="2"/>
</dbReference>
<dbReference type="CDD" id="cd12172">
    <property type="entry name" value="PGDH_like_2"/>
    <property type="match status" value="1"/>
</dbReference>
<feature type="domain" description="D-isomer specific 2-hydroxyacid dehydrogenase NAD-binding" evidence="4">
    <location>
        <begin position="120"/>
        <end position="297"/>
    </location>
</feature>
<dbReference type="Pfam" id="PF02826">
    <property type="entry name" value="2-Hacid_dh_C"/>
    <property type="match status" value="1"/>
</dbReference>
<dbReference type="PANTHER" id="PTHR10996">
    <property type="entry name" value="2-HYDROXYACID DEHYDROGENASE-RELATED"/>
    <property type="match status" value="1"/>
</dbReference>
<dbReference type="PROSITE" id="PS00670">
    <property type="entry name" value="D_2_HYDROXYACID_DH_2"/>
    <property type="match status" value="1"/>
</dbReference>
<organism evidence="5 6">
    <name type="scientific">Achromobacter mucicolens</name>
    <dbReference type="NCBI Taxonomy" id="1389922"/>
    <lineage>
        <taxon>Bacteria</taxon>
        <taxon>Pseudomonadati</taxon>
        <taxon>Pseudomonadota</taxon>
        <taxon>Betaproteobacteria</taxon>
        <taxon>Burkholderiales</taxon>
        <taxon>Alcaligenaceae</taxon>
        <taxon>Achromobacter</taxon>
    </lineage>
</organism>
<dbReference type="InterPro" id="IPR029753">
    <property type="entry name" value="D-isomer_DH_CS"/>
</dbReference>